<dbReference type="InterPro" id="IPR012675">
    <property type="entry name" value="Beta-grasp_dom_sf"/>
</dbReference>
<dbReference type="PROSITE" id="PS51880">
    <property type="entry name" value="TGS"/>
    <property type="match status" value="1"/>
</dbReference>
<evidence type="ECO:0000256" key="3">
    <source>
        <dbReference type="ARBA" id="ARBA00059898"/>
    </source>
</evidence>
<dbReference type="Pfam" id="PF01926">
    <property type="entry name" value="MMR_HSR1"/>
    <property type="match status" value="1"/>
</dbReference>
<evidence type="ECO:0000256" key="1">
    <source>
        <dbReference type="ARBA" id="ARBA00022741"/>
    </source>
</evidence>
<protein>
    <recommendedName>
        <fullName evidence="4">Obg-like ATPase homolog</fullName>
    </recommendedName>
</protein>
<dbReference type="FunFam" id="3.10.20.30:FF:000001">
    <property type="entry name" value="Ribosome-binding ATPase YchF"/>
    <property type="match status" value="1"/>
</dbReference>
<dbReference type="InterPro" id="IPR023192">
    <property type="entry name" value="TGS-like_dom_sf"/>
</dbReference>
<dbReference type="InterPro" id="IPR012676">
    <property type="entry name" value="TGS-like"/>
</dbReference>
<organism evidence="7 8">
    <name type="scientific">Sungouiella intermedia</name>
    <dbReference type="NCBI Taxonomy" id="45354"/>
    <lineage>
        <taxon>Eukaryota</taxon>
        <taxon>Fungi</taxon>
        <taxon>Dikarya</taxon>
        <taxon>Ascomycota</taxon>
        <taxon>Saccharomycotina</taxon>
        <taxon>Pichiomycetes</taxon>
        <taxon>Metschnikowiaceae</taxon>
        <taxon>Sungouiella</taxon>
    </lineage>
</organism>
<dbReference type="PANTHER" id="PTHR23305">
    <property type="entry name" value="OBG GTPASE FAMILY"/>
    <property type="match status" value="1"/>
</dbReference>
<comment type="function">
    <text evidence="3">Hydrolyzes ATP, and can also hydrolyze GTP with lower efficiency. Has lower affinity for GTP.</text>
</comment>
<dbReference type="Gene3D" id="1.10.150.300">
    <property type="entry name" value="TGS-like domain"/>
    <property type="match status" value="1"/>
</dbReference>
<dbReference type="InterPro" id="IPR004095">
    <property type="entry name" value="TGS"/>
</dbReference>
<dbReference type="GO" id="GO:0005737">
    <property type="term" value="C:cytoplasm"/>
    <property type="evidence" value="ECO:0007669"/>
    <property type="project" value="TreeGrafter"/>
</dbReference>
<dbReference type="GO" id="GO:0005525">
    <property type="term" value="F:GTP binding"/>
    <property type="evidence" value="ECO:0007669"/>
    <property type="project" value="InterPro"/>
</dbReference>
<dbReference type="InterPro" id="IPR027417">
    <property type="entry name" value="P-loop_NTPase"/>
</dbReference>
<feature type="domain" description="TGS" evidence="6">
    <location>
        <begin position="318"/>
        <end position="404"/>
    </location>
</feature>
<evidence type="ECO:0000313" key="8">
    <source>
        <dbReference type="Proteomes" id="UP000182259"/>
    </source>
</evidence>
<keyword evidence="2" id="KW-0067">ATP-binding</keyword>
<dbReference type="InterPro" id="IPR031167">
    <property type="entry name" value="G_OBG"/>
</dbReference>
<sequence length="410" mass="45498">MNLRCFSTSVRRWAKKSNVEAPLKYLGRVSNNLSSGVVGLANVGKSTFFQAITKSTLGNPANYPFATIDPEQSQVMVESPKLDHLQSLYGSVKKVPSSLKIYDIAGLTRNAASGAGLGNKFLADIRQVDGIFHVVRGFRDDEITHIETSVDPVRDMTIVTDELILKDLDFIETAVDKTQKALKKPHADKAGIQFELDTLDKILEVLYLGRKVAAEEWTDAEIEIINPLNLLTAKPTVVLLNVNEADYARNDNEFRSSVELWIAENSPDDQLQLFLAQYETQVNQLQESPAELQEYIGQYGLKKSAMASIVDSMRDALHLILFYTCGPKEAHQWTVRAGSSAPEAAGAIHTDLQKTFILALVYKWEDLQYENAPLDEGALKSKGKQHRYGKTYTVEDGDVMTIKAGGGRSR</sequence>
<dbReference type="Gene3D" id="3.10.20.30">
    <property type="match status" value="1"/>
</dbReference>
<dbReference type="GO" id="GO:0005524">
    <property type="term" value="F:ATP binding"/>
    <property type="evidence" value="ECO:0007669"/>
    <property type="project" value="UniProtKB-KW"/>
</dbReference>
<dbReference type="Proteomes" id="UP000182259">
    <property type="component" value="Chromosome IV"/>
</dbReference>
<dbReference type="EMBL" id="LT635767">
    <property type="protein sequence ID" value="SGZ56139.1"/>
    <property type="molecule type" value="Genomic_DNA"/>
</dbReference>
<dbReference type="CDD" id="cd01900">
    <property type="entry name" value="YchF"/>
    <property type="match status" value="1"/>
</dbReference>
<dbReference type="NCBIfam" id="TIGR00092">
    <property type="entry name" value="redox-regulated ATPase YchF"/>
    <property type="match status" value="1"/>
</dbReference>
<dbReference type="FunFam" id="1.10.150.300:FF:000001">
    <property type="entry name" value="Ribosome-binding ATPase YchF"/>
    <property type="match status" value="1"/>
</dbReference>
<dbReference type="InterPro" id="IPR013029">
    <property type="entry name" value="YchF_C"/>
</dbReference>
<evidence type="ECO:0000313" key="7">
    <source>
        <dbReference type="EMBL" id="SGZ56139.1"/>
    </source>
</evidence>
<evidence type="ECO:0000259" key="5">
    <source>
        <dbReference type="PROSITE" id="PS51710"/>
    </source>
</evidence>
<dbReference type="InterPro" id="IPR006073">
    <property type="entry name" value="GTP-bd"/>
</dbReference>
<dbReference type="PRINTS" id="PR00326">
    <property type="entry name" value="GTP1OBG"/>
</dbReference>
<gene>
    <name evidence="7" type="ORF">SAMEA4029009_CIC11G00000000934</name>
</gene>
<reference evidence="7 8" key="1">
    <citation type="submission" date="2016-10" db="EMBL/GenBank/DDBJ databases">
        <authorList>
            <person name="de Groot N.N."/>
        </authorList>
    </citation>
    <scope>NUCLEOTIDE SEQUENCE [LARGE SCALE GENOMIC DNA]</scope>
    <source>
        <strain evidence="7 8">PYCC 4715</strain>
    </source>
</reference>
<dbReference type="PANTHER" id="PTHR23305:SF9">
    <property type="entry name" value="OBG-LIKE ATPASE HOMOLOG"/>
    <property type="match status" value="1"/>
</dbReference>
<dbReference type="SUPFAM" id="SSF81271">
    <property type="entry name" value="TGS-like"/>
    <property type="match status" value="1"/>
</dbReference>
<proteinExistence type="predicted"/>
<dbReference type="SUPFAM" id="SSF52540">
    <property type="entry name" value="P-loop containing nucleoside triphosphate hydrolases"/>
    <property type="match status" value="1"/>
</dbReference>
<dbReference type="InterPro" id="IPR041706">
    <property type="entry name" value="YchF_N"/>
</dbReference>
<dbReference type="Gene3D" id="3.40.50.300">
    <property type="entry name" value="P-loop containing nucleotide triphosphate hydrolases"/>
    <property type="match status" value="1"/>
</dbReference>
<dbReference type="PIRSF" id="PIRSF006641">
    <property type="entry name" value="CHP00092"/>
    <property type="match status" value="1"/>
</dbReference>
<dbReference type="AlphaFoldDB" id="A0A1L0BY15"/>
<dbReference type="InterPro" id="IPR004396">
    <property type="entry name" value="ATPase_YchF/OLA1"/>
</dbReference>
<keyword evidence="1" id="KW-0547">Nucleotide-binding</keyword>
<dbReference type="PROSITE" id="PS51710">
    <property type="entry name" value="G_OBG"/>
    <property type="match status" value="1"/>
</dbReference>
<evidence type="ECO:0000259" key="6">
    <source>
        <dbReference type="PROSITE" id="PS51880"/>
    </source>
</evidence>
<accession>A0A1L0BY15</accession>
<evidence type="ECO:0000256" key="4">
    <source>
        <dbReference type="ARBA" id="ARBA00068719"/>
    </source>
</evidence>
<dbReference type="Pfam" id="PF06071">
    <property type="entry name" value="YchF-GTPase_C"/>
    <property type="match status" value="1"/>
</dbReference>
<feature type="domain" description="OBG-type G" evidence="5">
    <location>
        <begin position="33"/>
        <end position="294"/>
    </location>
</feature>
<name>A0A1L0BY15_9ASCO</name>
<evidence type="ECO:0000256" key="2">
    <source>
        <dbReference type="ARBA" id="ARBA00022840"/>
    </source>
</evidence>
<dbReference type="GO" id="GO:0016887">
    <property type="term" value="F:ATP hydrolysis activity"/>
    <property type="evidence" value="ECO:0007669"/>
    <property type="project" value="InterPro"/>
</dbReference>